<protein>
    <submittedName>
        <fullName evidence="10">Class 3 adenylate cyclase</fullName>
    </submittedName>
</protein>
<gene>
    <name evidence="10" type="ORF">IW254_001489</name>
</gene>
<proteinExistence type="inferred from homology"/>
<accession>A0A931GU85</accession>
<evidence type="ECO:0000313" key="11">
    <source>
        <dbReference type="Proteomes" id="UP000658613"/>
    </source>
</evidence>
<comment type="caution">
    <text evidence="10">The sequence shown here is derived from an EMBL/GenBank/DDBJ whole genome shotgun (WGS) entry which is preliminary data.</text>
</comment>
<dbReference type="PROSITE" id="PS50125">
    <property type="entry name" value="GUANYLATE_CYCLASE_2"/>
    <property type="match status" value="1"/>
</dbReference>
<dbReference type="SMART" id="SM00304">
    <property type="entry name" value="HAMP"/>
    <property type="match status" value="1"/>
</dbReference>
<evidence type="ECO:0000256" key="2">
    <source>
        <dbReference type="ARBA" id="ARBA00005381"/>
    </source>
</evidence>
<keyword evidence="11" id="KW-1185">Reference proteome</keyword>
<dbReference type="PROSITE" id="PS50885">
    <property type="entry name" value="HAMP"/>
    <property type="match status" value="1"/>
</dbReference>
<dbReference type="SMART" id="SM00044">
    <property type="entry name" value="CYCc"/>
    <property type="match status" value="1"/>
</dbReference>
<reference evidence="10" key="1">
    <citation type="submission" date="2020-11" db="EMBL/GenBank/DDBJ databases">
        <title>Sequencing the genomes of 1000 actinobacteria strains.</title>
        <authorList>
            <person name="Klenk H.-P."/>
        </authorList>
    </citation>
    <scope>NUCLEOTIDE SEQUENCE</scope>
    <source>
        <strain evidence="10">DSM 45632</strain>
    </source>
</reference>
<dbReference type="GO" id="GO:0006171">
    <property type="term" value="P:cAMP biosynthetic process"/>
    <property type="evidence" value="ECO:0007669"/>
    <property type="project" value="TreeGrafter"/>
</dbReference>
<evidence type="ECO:0000256" key="3">
    <source>
        <dbReference type="ARBA" id="ARBA00022475"/>
    </source>
</evidence>
<feature type="transmembrane region" description="Helical" evidence="7">
    <location>
        <begin position="135"/>
        <end position="156"/>
    </location>
</feature>
<evidence type="ECO:0000256" key="4">
    <source>
        <dbReference type="ARBA" id="ARBA00022692"/>
    </source>
</evidence>
<organism evidence="10 11">
    <name type="scientific">Corynebacterium aquatimens</name>
    <dbReference type="NCBI Taxonomy" id="1190508"/>
    <lineage>
        <taxon>Bacteria</taxon>
        <taxon>Bacillati</taxon>
        <taxon>Actinomycetota</taxon>
        <taxon>Actinomycetes</taxon>
        <taxon>Mycobacteriales</taxon>
        <taxon>Corynebacteriaceae</taxon>
        <taxon>Corynebacterium</taxon>
    </lineage>
</organism>
<evidence type="ECO:0000256" key="7">
    <source>
        <dbReference type="SAM" id="Phobius"/>
    </source>
</evidence>
<feature type="transmembrane region" description="Helical" evidence="7">
    <location>
        <begin position="62"/>
        <end position="80"/>
    </location>
</feature>
<feature type="domain" description="HAMP" evidence="9">
    <location>
        <begin position="245"/>
        <end position="297"/>
    </location>
</feature>
<dbReference type="PANTHER" id="PTHR43081:SF17">
    <property type="entry name" value="BLL5647 PROTEIN"/>
    <property type="match status" value="1"/>
</dbReference>
<evidence type="ECO:0000256" key="6">
    <source>
        <dbReference type="ARBA" id="ARBA00023136"/>
    </source>
</evidence>
<feature type="transmembrane region" description="Helical" evidence="7">
    <location>
        <begin position="222"/>
        <end position="248"/>
    </location>
</feature>
<feature type="transmembrane region" description="Helical" evidence="7">
    <location>
        <begin position="188"/>
        <end position="210"/>
    </location>
</feature>
<dbReference type="Gene3D" id="6.10.340.10">
    <property type="match status" value="1"/>
</dbReference>
<dbReference type="Pfam" id="PF00211">
    <property type="entry name" value="Guanylate_cyc"/>
    <property type="match status" value="1"/>
</dbReference>
<dbReference type="Pfam" id="PF00672">
    <property type="entry name" value="HAMP"/>
    <property type="match status" value="1"/>
</dbReference>
<dbReference type="InterPro" id="IPR050697">
    <property type="entry name" value="Adenylyl/Guanylyl_Cyclase_3/4"/>
</dbReference>
<name>A0A931GU85_9CORY</name>
<dbReference type="CDD" id="cd06225">
    <property type="entry name" value="HAMP"/>
    <property type="match status" value="1"/>
</dbReference>
<dbReference type="SUPFAM" id="SSF55073">
    <property type="entry name" value="Nucleotide cyclase"/>
    <property type="match status" value="1"/>
</dbReference>
<keyword evidence="5 7" id="KW-1133">Transmembrane helix</keyword>
<keyword evidence="4 7" id="KW-0812">Transmembrane</keyword>
<feature type="domain" description="Guanylate cyclase" evidence="8">
    <location>
        <begin position="329"/>
        <end position="451"/>
    </location>
</feature>
<dbReference type="InterPro" id="IPR003660">
    <property type="entry name" value="HAMP_dom"/>
</dbReference>
<dbReference type="GO" id="GO:0004016">
    <property type="term" value="F:adenylate cyclase activity"/>
    <property type="evidence" value="ECO:0007669"/>
    <property type="project" value="UniProtKB-ARBA"/>
</dbReference>
<evidence type="ECO:0000256" key="5">
    <source>
        <dbReference type="ARBA" id="ARBA00022989"/>
    </source>
</evidence>
<dbReference type="AlphaFoldDB" id="A0A931GU85"/>
<evidence type="ECO:0000259" key="9">
    <source>
        <dbReference type="PROSITE" id="PS50885"/>
    </source>
</evidence>
<dbReference type="Gene3D" id="3.30.70.1230">
    <property type="entry name" value="Nucleotide cyclase"/>
    <property type="match status" value="1"/>
</dbReference>
<dbReference type="PANTHER" id="PTHR43081">
    <property type="entry name" value="ADENYLATE CYCLASE, TERMINAL-DIFFERENTIATION SPECIFIC-RELATED"/>
    <property type="match status" value="1"/>
</dbReference>
<dbReference type="InterPro" id="IPR001054">
    <property type="entry name" value="A/G_cyclase"/>
</dbReference>
<comment type="subcellular location">
    <subcellularLocation>
        <location evidence="1">Cell membrane</location>
        <topology evidence="1">Multi-pass membrane protein</topology>
    </subcellularLocation>
</comment>
<evidence type="ECO:0000259" key="8">
    <source>
        <dbReference type="PROSITE" id="PS50125"/>
    </source>
</evidence>
<evidence type="ECO:0000256" key="1">
    <source>
        <dbReference type="ARBA" id="ARBA00004651"/>
    </source>
</evidence>
<dbReference type="SUPFAM" id="SSF158472">
    <property type="entry name" value="HAMP domain-like"/>
    <property type="match status" value="1"/>
</dbReference>
<sequence length="508" mass="55732">MNKFLRDLRWLWSTPWPLYAAVLLFTNVVGAVAIMYYVRFLIPMPEASLLGDVAVGVSEVGIIYLFVAVVLGGLVSFALFRPVLYWQRNPQRYKRSTVRRLILRIPVLQTLVVGVVWLVGILIATAASGRESPRLAVVVGIASTMAGLMSMLLTYVQAERLMRPISSSVLGSDADEGGLEPPVRQRMYLTWVMTSALPLVGILLLLVAQYNGFFRNNPGELMPAISALAFTALITGFAGTAFTVMSVVDPIMDLQDAINRVRKGETDTQVDIYDGSELGVLQAGFNEMIRGLGERQRLHDIFGRYVGSEVAAKALEDKPELGGELREVGVVFVDVMGSTGLAVERSPKEVVEALNEFFEIVVSVVHRNSGVINKFEGDAALAVFNAPLSLEDYATRALACARELRQELRGLELDAGIGVAAGQVVAGHIGGEDRFEYTVIGDAVNTASRLTDLAKDTPGRVLTNTSTLERADKEEQERWTRMKSIELRGRFKMTQLARPVRPTMADKH</sequence>
<feature type="transmembrane region" description="Helical" evidence="7">
    <location>
        <begin position="21"/>
        <end position="42"/>
    </location>
</feature>
<dbReference type="RefSeq" id="WP_196824899.1">
    <property type="nucleotide sequence ID" value="NZ_CP046980.1"/>
</dbReference>
<dbReference type="InterPro" id="IPR029787">
    <property type="entry name" value="Nucleotide_cyclase"/>
</dbReference>
<dbReference type="CDD" id="cd07302">
    <property type="entry name" value="CHD"/>
    <property type="match status" value="1"/>
</dbReference>
<comment type="similarity">
    <text evidence="2">Belongs to the adenylyl cyclase class-3 family.</text>
</comment>
<dbReference type="GO" id="GO:0005886">
    <property type="term" value="C:plasma membrane"/>
    <property type="evidence" value="ECO:0007669"/>
    <property type="project" value="UniProtKB-SubCell"/>
</dbReference>
<feature type="transmembrane region" description="Helical" evidence="7">
    <location>
        <begin position="101"/>
        <end position="123"/>
    </location>
</feature>
<dbReference type="EMBL" id="JADOUE010000001">
    <property type="protein sequence ID" value="MBG6122520.1"/>
    <property type="molecule type" value="Genomic_DNA"/>
</dbReference>
<evidence type="ECO:0000313" key="10">
    <source>
        <dbReference type="EMBL" id="MBG6122520.1"/>
    </source>
</evidence>
<dbReference type="Proteomes" id="UP000658613">
    <property type="component" value="Unassembled WGS sequence"/>
</dbReference>
<keyword evidence="3" id="KW-1003">Cell membrane</keyword>
<keyword evidence="6 7" id="KW-0472">Membrane</keyword>
<dbReference type="GO" id="GO:0035556">
    <property type="term" value="P:intracellular signal transduction"/>
    <property type="evidence" value="ECO:0007669"/>
    <property type="project" value="InterPro"/>
</dbReference>